<gene>
    <name evidence="1" type="ORF">S01H1_50109</name>
</gene>
<feature type="non-terminal residue" evidence="1">
    <location>
        <position position="106"/>
    </location>
</feature>
<organism evidence="1">
    <name type="scientific">marine sediment metagenome</name>
    <dbReference type="NCBI Taxonomy" id="412755"/>
    <lineage>
        <taxon>unclassified sequences</taxon>
        <taxon>metagenomes</taxon>
        <taxon>ecological metagenomes</taxon>
    </lineage>
</organism>
<proteinExistence type="predicted"/>
<dbReference type="AlphaFoldDB" id="X0W7Y1"/>
<reference evidence="1" key="1">
    <citation type="journal article" date="2014" name="Front. Microbiol.">
        <title>High frequency of phylogenetically diverse reductive dehalogenase-homologous genes in deep subseafloor sedimentary metagenomes.</title>
        <authorList>
            <person name="Kawai M."/>
            <person name="Futagami T."/>
            <person name="Toyoda A."/>
            <person name="Takaki Y."/>
            <person name="Nishi S."/>
            <person name="Hori S."/>
            <person name="Arai W."/>
            <person name="Tsubouchi T."/>
            <person name="Morono Y."/>
            <person name="Uchiyama I."/>
            <person name="Ito T."/>
            <person name="Fujiyama A."/>
            <person name="Inagaki F."/>
            <person name="Takami H."/>
        </authorList>
    </citation>
    <scope>NUCLEOTIDE SEQUENCE</scope>
    <source>
        <strain evidence="1">Expedition CK06-06</strain>
    </source>
</reference>
<name>X0W7Y1_9ZZZZ</name>
<comment type="caution">
    <text evidence="1">The sequence shown here is derived from an EMBL/GenBank/DDBJ whole genome shotgun (WGS) entry which is preliminary data.</text>
</comment>
<accession>X0W7Y1</accession>
<evidence type="ECO:0000313" key="1">
    <source>
        <dbReference type="EMBL" id="GAG27044.1"/>
    </source>
</evidence>
<dbReference type="EMBL" id="BARS01032271">
    <property type="protein sequence ID" value="GAG27044.1"/>
    <property type="molecule type" value="Genomic_DNA"/>
</dbReference>
<protein>
    <submittedName>
        <fullName evidence="1">Uncharacterized protein</fullName>
    </submittedName>
</protein>
<sequence>MTRWHGITDDTYERLIIDSGAVYKDFVSQAVPGTLLGATRGGSTFTIEQEIKDMVVDGAKGPVKGGRRITRVNVKLVCNFIQHSADLWLDAIPGSEFYHDETTTLV</sequence>